<sequence length="253" mass="29316">MNTASHSEKLPGDLLIHLMCSFYSPIDLRSFISASPIFLQWFHAYRQPVLKPIAELLKAAYHGDVSFTHDAIRGVQLRLQAHRVPYLDPYEIEGRMYLVAASKSMSEKEWSGSLPFLCELFKQRQDADTLISEYAVDAWNNILGEARRRTQRDPSFAWLPEFDQPLVLSPSEIICFEEGFLAYDFYRHHMYHDLGLLEGTVRPELSGLESFEETRWCLTSFQSIFYFVYVKYRELMHRADRELRGGGALDGST</sequence>
<protein>
    <submittedName>
        <fullName evidence="1">Uncharacterized protein</fullName>
    </submittedName>
</protein>
<dbReference type="Proteomes" id="UP000760494">
    <property type="component" value="Unassembled WGS sequence"/>
</dbReference>
<proteinExistence type="predicted"/>
<reference evidence="1" key="1">
    <citation type="submission" date="2019-05" db="EMBL/GenBank/DDBJ databases">
        <authorList>
            <person name="Piombo E."/>
        </authorList>
    </citation>
    <scope>NUCLEOTIDE SEQUENCE</scope>
    <source>
        <strain evidence="1">C2S</strain>
    </source>
</reference>
<evidence type="ECO:0000313" key="2">
    <source>
        <dbReference type="Proteomes" id="UP000760494"/>
    </source>
</evidence>
<dbReference type="EMBL" id="CABFJX010000404">
    <property type="protein sequence ID" value="VTT80646.1"/>
    <property type="molecule type" value="Genomic_DNA"/>
</dbReference>
<accession>A0A2H3RWY2</accession>
<dbReference type="AlphaFoldDB" id="A0A2H3RWY2"/>
<dbReference type="OrthoDB" id="5020845at2759"/>
<organism evidence="1 2">
    <name type="scientific">Fusarium fujikuroi</name>
    <name type="common">Bakanae and foot rot disease fungus</name>
    <name type="synonym">Gibberella fujikuroi</name>
    <dbReference type="NCBI Taxonomy" id="5127"/>
    <lineage>
        <taxon>Eukaryota</taxon>
        <taxon>Fungi</taxon>
        <taxon>Dikarya</taxon>
        <taxon>Ascomycota</taxon>
        <taxon>Pezizomycotina</taxon>
        <taxon>Sordariomycetes</taxon>
        <taxon>Hypocreomycetidae</taxon>
        <taxon>Hypocreales</taxon>
        <taxon>Nectriaceae</taxon>
        <taxon>Fusarium</taxon>
        <taxon>Fusarium fujikuroi species complex</taxon>
    </lineage>
</organism>
<comment type="caution">
    <text evidence="1">The sequence shown here is derived from an EMBL/GenBank/DDBJ whole genome shotgun (WGS) entry which is preliminary data.</text>
</comment>
<gene>
    <name evidence="1" type="ORF">C2S_11871</name>
</gene>
<evidence type="ECO:0000313" key="1">
    <source>
        <dbReference type="EMBL" id="VTT80646.1"/>
    </source>
</evidence>
<name>A0A2H3RWY2_FUSFU</name>